<dbReference type="PROSITE" id="PS51257">
    <property type="entry name" value="PROKAR_LIPOPROTEIN"/>
    <property type="match status" value="1"/>
</dbReference>
<dbReference type="RefSeq" id="WP_108211035.1">
    <property type="nucleotide sequence ID" value="NZ_QBKI01000003.1"/>
</dbReference>
<keyword evidence="1" id="KW-0732">Signal</keyword>
<evidence type="ECO:0000313" key="2">
    <source>
        <dbReference type="EMBL" id="PTX19994.1"/>
    </source>
</evidence>
<proteinExistence type="predicted"/>
<dbReference type="OrthoDB" id="853480at2"/>
<name>A0A2T5YL24_9BACT</name>
<evidence type="ECO:0000313" key="3">
    <source>
        <dbReference type="Proteomes" id="UP000244225"/>
    </source>
</evidence>
<protein>
    <recommendedName>
        <fullName evidence="4">LVIVD repeat-containing protein</fullName>
    </recommendedName>
</protein>
<gene>
    <name evidence="2" type="ORF">C8N40_10366</name>
</gene>
<feature type="signal peptide" evidence="1">
    <location>
        <begin position="1"/>
        <end position="24"/>
    </location>
</feature>
<dbReference type="Proteomes" id="UP000244225">
    <property type="component" value="Unassembled WGS sequence"/>
</dbReference>
<comment type="caution">
    <text evidence="2">The sequence shown here is derived from an EMBL/GenBank/DDBJ whole genome shotgun (WGS) entry which is preliminary data.</text>
</comment>
<evidence type="ECO:0008006" key="4">
    <source>
        <dbReference type="Google" id="ProtNLM"/>
    </source>
</evidence>
<accession>A0A2T5YL24</accession>
<sequence length="170" mass="18729">MRKQAKNLLLLLLLPLLCSCPGGDEPMPETAYSPILMSRQQLETSILRKEPRTIANPGKIYRYGHYILINEPYKGVHIINNQNPKAPVNIAFIQVPGCVDMALKDNVLYVDNAVDLVAIKLSDFNSIEVAKRVRGALPPLLPPDNLGVAYSMAGAPEDAVIVGWELRKGE</sequence>
<reference evidence="2 3" key="1">
    <citation type="submission" date="2018-04" db="EMBL/GenBank/DDBJ databases">
        <title>Genomic Encyclopedia of Archaeal and Bacterial Type Strains, Phase II (KMG-II): from individual species to whole genera.</title>
        <authorList>
            <person name="Goeker M."/>
        </authorList>
    </citation>
    <scope>NUCLEOTIDE SEQUENCE [LARGE SCALE GENOMIC DNA]</scope>
    <source>
        <strain evidence="2 3">DSM 100162</strain>
    </source>
</reference>
<dbReference type="EMBL" id="QBKI01000003">
    <property type="protein sequence ID" value="PTX19994.1"/>
    <property type="molecule type" value="Genomic_DNA"/>
</dbReference>
<keyword evidence="3" id="KW-1185">Reference proteome</keyword>
<evidence type="ECO:0000256" key="1">
    <source>
        <dbReference type="SAM" id="SignalP"/>
    </source>
</evidence>
<organism evidence="2 3">
    <name type="scientific">Pontibacter mucosus</name>
    <dbReference type="NCBI Taxonomy" id="1649266"/>
    <lineage>
        <taxon>Bacteria</taxon>
        <taxon>Pseudomonadati</taxon>
        <taxon>Bacteroidota</taxon>
        <taxon>Cytophagia</taxon>
        <taxon>Cytophagales</taxon>
        <taxon>Hymenobacteraceae</taxon>
        <taxon>Pontibacter</taxon>
    </lineage>
</organism>
<feature type="chain" id="PRO_5015668868" description="LVIVD repeat-containing protein" evidence="1">
    <location>
        <begin position="25"/>
        <end position="170"/>
    </location>
</feature>
<dbReference type="AlphaFoldDB" id="A0A2T5YL24"/>